<protein>
    <recommendedName>
        <fullName evidence="4">Secreted protein</fullName>
    </recommendedName>
</protein>
<name>A0A8J5W661_ZIZPA</name>
<proteinExistence type="predicted"/>
<evidence type="ECO:0008006" key="4">
    <source>
        <dbReference type="Google" id="ProtNLM"/>
    </source>
</evidence>
<dbReference type="EMBL" id="JAAALK010000085">
    <property type="protein sequence ID" value="KAG8083478.1"/>
    <property type="molecule type" value="Genomic_DNA"/>
</dbReference>
<gene>
    <name evidence="2" type="ORF">GUJ93_ZPchr0015g6809</name>
</gene>
<feature type="chain" id="PRO_5035217951" description="Secreted protein" evidence="1">
    <location>
        <begin position="16"/>
        <end position="99"/>
    </location>
</feature>
<comment type="caution">
    <text evidence="2">The sequence shown here is derived from an EMBL/GenBank/DDBJ whole genome shotgun (WGS) entry which is preliminary data.</text>
</comment>
<reference evidence="2" key="1">
    <citation type="journal article" date="2021" name="bioRxiv">
        <title>Whole Genome Assembly and Annotation of Northern Wild Rice, Zizania palustris L., Supports a Whole Genome Duplication in the Zizania Genus.</title>
        <authorList>
            <person name="Haas M."/>
            <person name="Kono T."/>
            <person name="Macchietto M."/>
            <person name="Millas R."/>
            <person name="McGilp L."/>
            <person name="Shao M."/>
            <person name="Duquette J."/>
            <person name="Hirsch C.N."/>
            <person name="Kimball J."/>
        </authorList>
    </citation>
    <scope>NUCLEOTIDE SEQUENCE</scope>
    <source>
        <tissue evidence="2">Fresh leaf tissue</tissue>
    </source>
</reference>
<dbReference type="AlphaFoldDB" id="A0A8J5W661"/>
<dbReference type="Proteomes" id="UP000729402">
    <property type="component" value="Unassembled WGS sequence"/>
</dbReference>
<sequence>MIFPLSTLAMSLVQAQFWLVVTTRHRPLPFRRLPPPSIVRRHADASHRTPRSRRLIAPSRLEDIGGHRILSSPLSCGSRWLIAPPRLGDAGGHRILSSE</sequence>
<organism evidence="2 3">
    <name type="scientific">Zizania palustris</name>
    <name type="common">Northern wild rice</name>
    <dbReference type="NCBI Taxonomy" id="103762"/>
    <lineage>
        <taxon>Eukaryota</taxon>
        <taxon>Viridiplantae</taxon>
        <taxon>Streptophyta</taxon>
        <taxon>Embryophyta</taxon>
        <taxon>Tracheophyta</taxon>
        <taxon>Spermatophyta</taxon>
        <taxon>Magnoliopsida</taxon>
        <taxon>Liliopsida</taxon>
        <taxon>Poales</taxon>
        <taxon>Poaceae</taxon>
        <taxon>BOP clade</taxon>
        <taxon>Oryzoideae</taxon>
        <taxon>Oryzeae</taxon>
        <taxon>Zizaniinae</taxon>
        <taxon>Zizania</taxon>
    </lineage>
</organism>
<evidence type="ECO:0000256" key="1">
    <source>
        <dbReference type="SAM" id="SignalP"/>
    </source>
</evidence>
<evidence type="ECO:0000313" key="3">
    <source>
        <dbReference type="Proteomes" id="UP000729402"/>
    </source>
</evidence>
<feature type="signal peptide" evidence="1">
    <location>
        <begin position="1"/>
        <end position="15"/>
    </location>
</feature>
<keyword evidence="1" id="KW-0732">Signal</keyword>
<reference evidence="2" key="2">
    <citation type="submission" date="2021-02" db="EMBL/GenBank/DDBJ databases">
        <authorList>
            <person name="Kimball J.A."/>
            <person name="Haas M.W."/>
            <person name="Macchietto M."/>
            <person name="Kono T."/>
            <person name="Duquette J."/>
            <person name="Shao M."/>
        </authorList>
    </citation>
    <scope>NUCLEOTIDE SEQUENCE</scope>
    <source>
        <tissue evidence="2">Fresh leaf tissue</tissue>
    </source>
</reference>
<keyword evidence="3" id="KW-1185">Reference proteome</keyword>
<accession>A0A8J5W661</accession>
<evidence type="ECO:0000313" key="2">
    <source>
        <dbReference type="EMBL" id="KAG8083478.1"/>
    </source>
</evidence>